<dbReference type="Gene3D" id="3.10.450.50">
    <property type="match status" value="1"/>
</dbReference>
<protein>
    <recommendedName>
        <fullName evidence="1">SnoaL-like domain-containing protein</fullName>
    </recommendedName>
</protein>
<evidence type="ECO:0000259" key="1">
    <source>
        <dbReference type="Pfam" id="PF12680"/>
    </source>
</evidence>
<sequence>MTNSNAELIGRAYRAFAAGDIPAVLQLLDARITWHVPGRSPLSGDYHGPDGVLKFFGLCQELSGGTLKVPADEILADGERVVVLSTVSAERNGRSWSSPEVHVWRIVDGKAVEFREFQADQEAEDAFWSS</sequence>
<evidence type="ECO:0000313" key="3">
    <source>
        <dbReference type="Proteomes" id="UP001050808"/>
    </source>
</evidence>
<evidence type="ECO:0000313" key="2">
    <source>
        <dbReference type="EMBL" id="GHI40298.1"/>
    </source>
</evidence>
<dbReference type="RefSeq" id="WP_189968011.1">
    <property type="nucleotide sequence ID" value="NZ_BMUA01000021.1"/>
</dbReference>
<dbReference type="PANTHER" id="PTHR41252:SF1">
    <property type="entry name" value="BLR2505 PROTEIN"/>
    <property type="match status" value="1"/>
</dbReference>
<name>A0ABQ3QSN9_9ACTN</name>
<dbReference type="SUPFAM" id="SSF54427">
    <property type="entry name" value="NTF2-like"/>
    <property type="match status" value="1"/>
</dbReference>
<keyword evidence="3" id="KW-1185">Reference proteome</keyword>
<dbReference type="Proteomes" id="UP001050808">
    <property type="component" value="Unassembled WGS sequence"/>
</dbReference>
<organism evidence="2 3">
    <name type="scientific">Streptomyces violascens</name>
    <dbReference type="NCBI Taxonomy" id="67381"/>
    <lineage>
        <taxon>Bacteria</taxon>
        <taxon>Bacillati</taxon>
        <taxon>Actinomycetota</taxon>
        <taxon>Actinomycetes</taxon>
        <taxon>Kitasatosporales</taxon>
        <taxon>Streptomycetaceae</taxon>
        <taxon>Streptomyces</taxon>
    </lineage>
</organism>
<comment type="caution">
    <text evidence="2">The sequence shown here is derived from an EMBL/GenBank/DDBJ whole genome shotgun (WGS) entry which is preliminary data.</text>
</comment>
<reference evidence="2" key="1">
    <citation type="submission" date="2024-05" db="EMBL/GenBank/DDBJ databases">
        <title>Whole genome shotgun sequence of Streptomyces violascens NBRC 12920.</title>
        <authorList>
            <person name="Komaki H."/>
            <person name="Tamura T."/>
        </authorList>
    </citation>
    <scope>NUCLEOTIDE SEQUENCE</scope>
    <source>
        <strain evidence="2">NBRC 12920</strain>
    </source>
</reference>
<dbReference type="EMBL" id="BNDY01000017">
    <property type="protein sequence ID" value="GHI40298.1"/>
    <property type="molecule type" value="Genomic_DNA"/>
</dbReference>
<dbReference type="PANTHER" id="PTHR41252">
    <property type="entry name" value="BLR2505 PROTEIN"/>
    <property type="match status" value="1"/>
</dbReference>
<proteinExistence type="predicted"/>
<dbReference type="InterPro" id="IPR037401">
    <property type="entry name" value="SnoaL-like"/>
</dbReference>
<dbReference type="InterPro" id="IPR032710">
    <property type="entry name" value="NTF2-like_dom_sf"/>
</dbReference>
<feature type="domain" description="SnoaL-like" evidence="1">
    <location>
        <begin position="11"/>
        <end position="113"/>
    </location>
</feature>
<dbReference type="Pfam" id="PF12680">
    <property type="entry name" value="SnoaL_2"/>
    <property type="match status" value="1"/>
</dbReference>
<gene>
    <name evidence="2" type="ORF">Sviol_47060</name>
</gene>
<accession>A0ABQ3QSN9</accession>